<protein>
    <submittedName>
        <fullName evidence="1">Uncharacterized protein</fullName>
    </submittedName>
</protein>
<dbReference type="EMBL" id="RYFG02000103">
    <property type="protein sequence ID" value="TRW93108.1"/>
    <property type="molecule type" value="Genomic_DNA"/>
</dbReference>
<evidence type="ECO:0000313" key="2">
    <source>
        <dbReference type="Proteomes" id="UP000733744"/>
    </source>
</evidence>
<proteinExistence type="predicted"/>
<dbReference type="RefSeq" id="WP_127027543.1">
    <property type="nucleotide sequence ID" value="NZ_RYFG02000103.1"/>
</dbReference>
<name>A0ABY3CC74_9GAMM</name>
<reference evidence="1 2" key="1">
    <citation type="journal article" date="2019" name="Antonie Van Leeuwenhoek">
        <title>Description of 'Ca. Methylobacter oryzae' KRF1, a novel species from the environmentally important Methylobacter clade 2.</title>
        <authorList>
            <person name="Khatri K."/>
            <person name="Mohite J.A."/>
            <person name="Pandit P.S."/>
            <person name="Bahulikar R."/>
            <person name="Rahalkar M.C."/>
        </authorList>
    </citation>
    <scope>NUCLEOTIDE SEQUENCE [LARGE SCALE GENOMIC DNA]</scope>
    <source>
        <strain evidence="1 2">KRF1</strain>
    </source>
</reference>
<evidence type="ECO:0000313" key="1">
    <source>
        <dbReference type="EMBL" id="TRW93108.1"/>
    </source>
</evidence>
<organism evidence="1 2">
    <name type="scientific">Candidatus Methylobacter oryzae</name>
    <dbReference type="NCBI Taxonomy" id="2497749"/>
    <lineage>
        <taxon>Bacteria</taxon>
        <taxon>Pseudomonadati</taxon>
        <taxon>Pseudomonadota</taxon>
        <taxon>Gammaproteobacteria</taxon>
        <taxon>Methylococcales</taxon>
        <taxon>Methylococcaceae</taxon>
        <taxon>Methylobacter</taxon>
    </lineage>
</organism>
<gene>
    <name evidence="1" type="ORF">EKO24_013435</name>
</gene>
<dbReference type="Proteomes" id="UP000733744">
    <property type="component" value="Unassembled WGS sequence"/>
</dbReference>
<comment type="caution">
    <text evidence="1">The sequence shown here is derived from an EMBL/GenBank/DDBJ whole genome shotgun (WGS) entry which is preliminary data.</text>
</comment>
<sequence>MSEFNNRIAAQREILIVVNRGGWREELFGLSSGAIDRWINANRLENGSALVELIRQAADKLFFLSNKSQEQITEDYKHLSGEVSALTDQIKQTIINMR</sequence>
<accession>A0ABY3CC74</accession>
<keyword evidence="2" id="KW-1185">Reference proteome</keyword>